<dbReference type="InterPro" id="IPR012834">
    <property type="entry name" value="FlgG_G_neg"/>
</dbReference>
<name>A0A2N5ZCG4_MUIH1</name>
<evidence type="ECO:0000313" key="10">
    <source>
        <dbReference type="Proteomes" id="UP000234857"/>
    </source>
</evidence>
<dbReference type="InterPro" id="IPR020013">
    <property type="entry name" value="Flagellar_FlgE/F/G"/>
</dbReference>
<feature type="domain" description="Flagellar hook protein FlgE/F/G-like D1" evidence="8">
    <location>
        <begin position="97"/>
        <end position="159"/>
    </location>
</feature>
<dbReference type="Proteomes" id="UP000234857">
    <property type="component" value="Unassembled WGS sequence"/>
</dbReference>
<evidence type="ECO:0000259" key="7">
    <source>
        <dbReference type="Pfam" id="PF06429"/>
    </source>
</evidence>
<organism evidence="9 10">
    <name type="scientific">Muiribacterium halophilum</name>
    <dbReference type="NCBI Taxonomy" id="2053465"/>
    <lineage>
        <taxon>Bacteria</taxon>
        <taxon>Candidatus Muiribacteriota</taxon>
        <taxon>Candidatus Muiribacteriia</taxon>
        <taxon>Candidatus Muiribacteriales</taxon>
        <taxon>Candidatus Muiribacteriaceae</taxon>
        <taxon>Candidatus Muiribacterium</taxon>
    </lineage>
</organism>
<feature type="domain" description="Flagellar basal body rod protein N-terminal" evidence="6">
    <location>
        <begin position="5"/>
        <end position="35"/>
    </location>
</feature>
<evidence type="ECO:0000259" key="8">
    <source>
        <dbReference type="Pfam" id="PF22692"/>
    </source>
</evidence>
<dbReference type="GO" id="GO:0071978">
    <property type="term" value="P:bacterial-type flagellum-dependent swarming motility"/>
    <property type="evidence" value="ECO:0007669"/>
    <property type="project" value="TreeGrafter"/>
</dbReference>
<dbReference type="Pfam" id="PF06429">
    <property type="entry name" value="Flg_bbr_C"/>
    <property type="match status" value="1"/>
</dbReference>
<keyword evidence="9" id="KW-0969">Cilium</keyword>
<comment type="subcellular location">
    <subcellularLocation>
        <location evidence="5">Bacterial flagellum basal body</location>
    </subcellularLocation>
</comment>
<proteinExistence type="inferred from homology"/>
<comment type="similarity">
    <text evidence="1 5">Belongs to the flagella basal body rod proteins family.</text>
</comment>
<dbReference type="Pfam" id="PF22692">
    <property type="entry name" value="LlgE_F_G_D1"/>
    <property type="match status" value="1"/>
</dbReference>
<dbReference type="InterPro" id="IPR010930">
    <property type="entry name" value="Flg_bb/hook_C_dom"/>
</dbReference>
<evidence type="ECO:0000256" key="4">
    <source>
        <dbReference type="NCBIfam" id="TIGR02488"/>
    </source>
</evidence>
<dbReference type="Pfam" id="PF00460">
    <property type="entry name" value="Flg_bb_rod"/>
    <property type="match status" value="1"/>
</dbReference>
<comment type="subunit">
    <text evidence="3">The basal body constitutes a major portion of the flagellar organelle and consists of four rings (L,P,S, and M) mounted on a central rod. The rod consists of about 26 subunits of FlgG in the distal portion, and FlgB, FlgC and FlgF are thought to build up the proximal portion of the rod with about 6 subunits each.</text>
</comment>
<keyword evidence="5" id="KW-0975">Bacterial flagellum</keyword>
<protein>
    <recommendedName>
        <fullName evidence="2 4">Flagellar basal-body rod protein FlgG</fullName>
    </recommendedName>
</protein>
<dbReference type="PROSITE" id="PS00588">
    <property type="entry name" value="FLAGELLA_BB_ROD"/>
    <property type="match status" value="1"/>
</dbReference>
<evidence type="ECO:0000256" key="1">
    <source>
        <dbReference type="ARBA" id="ARBA00009677"/>
    </source>
</evidence>
<dbReference type="PANTHER" id="PTHR30435">
    <property type="entry name" value="FLAGELLAR PROTEIN"/>
    <property type="match status" value="1"/>
</dbReference>
<accession>A0A2N5ZCG4</accession>
<dbReference type="InterPro" id="IPR037925">
    <property type="entry name" value="FlgE/F/G-like"/>
</dbReference>
<dbReference type="InterPro" id="IPR053967">
    <property type="entry name" value="LlgE_F_G-like_D1"/>
</dbReference>
<feature type="domain" description="Flagellar basal-body/hook protein C-terminal" evidence="7">
    <location>
        <begin position="214"/>
        <end position="259"/>
    </location>
</feature>
<keyword evidence="9" id="KW-0966">Cell projection</keyword>
<dbReference type="SUPFAM" id="SSF117143">
    <property type="entry name" value="Flagellar hook protein flgE"/>
    <property type="match status" value="1"/>
</dbReference>
<dbReference type="NCBIfam" id="TIGR03506">
    <property type="entry name" value="FlgEFG_subfam"/>
    <property type="match status" value="2"/>
</dbReference>
<evidence type="ECO:0000259" key="6">
    <source>
        <dbReference type="Pfam" id="PF00460"/>
    </source>
</evidence>
<evidence type="ECO:0000256" key="5">
    <source>
        <dbReference type="RuleBase" id="RU362116"/>
    </source>
</evidence>
<evidence type="ECO:0000256" key="3">
    <source>
        <dbReference type="ARBA" id="ARBA00025933"/>
    </source>
</evidence>
<dbReference type="InterPro" id="IPR001444">
    <property type="entry name" value="Flag_bb_rod_N"/>
</dbReference>
<comment type="caution">
    <text evidence="9">The sequence shown here is derived from an EMBL/GenBank/DDBJ whole genome shotgun (WGS) entry which is preliminary data.</text>
</comment>
<dbReference type="AlphaFoldDB" id="A0A2N5ZCG4"/>
<reference evidence="9 10" key="1">
    <citation type="submission" date="2017-11" db="EMBL/GenBank/DDBJ databases">
        <title>Genome-resolved metagenomics identifies genetic mobility, metabolic interactions, and unexpected diversity in perchlorate-reducing communities.</title>
        <authorList>
            <person name="Barnum T.P."/>
            <person name="Figueroa I.A."/>
            <person name="Carlstrom C.I."/>
            <person name="Lucas L.N."/>
            <person name="Engelbrektson A.L."/>
            <person name="Coates J.D."/>
        </authorList>
    </citation>
    <scope>NUCLEOTIDE SEQUENCE [LARGE SCALE GENOMIC DNA]</scope>
    <source>
        <strain evidence="9">BM706</strain>
    </source>
</reference>
<dbReference type="GO" id="GO:0009426">
    <property type="term" value="C:bacterial-type flagellum basal body, distal rod"/>
    <property type="evidence" value="ECO:0007669"/>
    <property type="project" value="UniProtKB-UniRule"/>
</dbReference>
<gene>
    <name evidence="9" type="primary">flgG</name>
    <name evidence="9" type="ORF">C0601_10320</name>
</gene>
<dbReference type="InterPro" id="IPR019776">
    <property type="entry name" value="Flagellar_basal_body_rod_CS"/>
</dbReference>
<evidence type="ECO:0000313" key="9">
    <source>
        <dbReference type="EMBL" id="PLX16355.1"/>
    </source>
</evidence>
<keyword evidence="9" id="KW-0282">Flagellum</keyword>
<evidence type="ECO:0000256" key="2">
    <source>
        <dbReference type="ARBA" id="ARBA00017948"/>
    </source>
</evidence>
<dbReference type="EMBL" id="PKTG01000116">
    <property type="protein sequence ID" value="PLX16355.1"/>
    <property type="molecule type" value="Genomic_DNA"/>
</dbReference>
<dbReference type="NCBIfam" id="TIGR02488">
    <property type="entry name" value="flgG_G_neg"/>
    <property type="match status" value="1"/>
</dbReference>
<sequence length="261" mass="27688">MMRSLYTAATGMEAQDLNISVISNNLANVNTTGFKKSRAEFQDLLYQTIREAGTPVVQGQDVPNGIQTGHGVRASATQKIFTQGDFRQTDNPLDLVIEGDGFFQIQMPDGQLGYSRDGAFKIDAEGNVVNSDGFYLEPQITIPEGAEGVAIGIDGTVVATVGGEAQQLGQITIARFINPAGLKNIGRNLMVQTTASGAPIGPGVPGLEGRGTIQQGYIEMSNVSVADEMVQMIVAQRAYEVNSKAISTSDQMLGIASSLKR</sequence>
<dbReference type="PANTHER" id="PTHR30435:SF19">
    <property type="entry name" value="FLAGELLAR BASAL-BODY ROD PROTEIN FLGG"/>
    <property type="match status" value="1"/>
</dbReference>